<feature type="chain" id="PRO_5038361845" description="Outer membrane protein beta-barrel domain-containing protein" evidence="1">
    <location>
        <begin position="23"/>
        <end position="175"/>
    </location>
</feature>
<reference evidence="2" key="2">
    <citation type="journal article" date="2021" name="PeerJ">
        <title>Extensive microbial diversity within the chicken gut microbiome revealed by metagenomics and culture.</title>
        <authorList>
            <person name="Gilroy R."/>
            <person name="Ravi A."/>
            <person name="Getino M."/>
            <person name="Pursley I."/>
            <person name="Horton D.L."/>
            <person name="Alikhan N.F."/>
            <person name="Baker D."/>
            <person name="Gharbi K."/>
            <person name="Hall N."/>
            <person name="Watson M."/>
            <person name="Adriaenssens E.M."/>
            <person name="Foster-Nyarko E."/>
            <person name="Jarju S."/>
            <person name="Secka A."/>
            <person name="Antonio M."/>
            <person name="Oren A."/>
            <person name="Chaudhuri R.R."/>
            <person name="La Ragione R."/>
            <person name="Hildebrand F."/>
            <person name="Pallen M.J."/>
        </authorList>
    </citation>
    <scope>NUCLEOTIDE SEQUENCE</scope>
    <source>
        <strain evidence="2">B1-8020</strain>
    </source>
</reference>
<comment type="caution">
    <text evidence="2">The sequence shown here is derived from an EMBL/GenBank/DDBJ whole genome shotgun (WGS) entry which is preliminary data.</text>
</comment>
<evidence type="ECO:0000313" key="3">
    <source>
        <dbReference type="Proteomes" id="UP000823604"/>
    </source>
</evidence>
<dbReference type="Proteomes" id="UP000823604">
    <property type="component" value="Unassembled WGS sequence"/>
</dbReference>
<reference evidence="2" key="1">
    <citation type="submission" date="2020-10" db="EMBL/GenBank/DDBJ databases">
        <authorList>
            <person name="Gilroy R."/>
        </authorList>
    </citation>
    <scope>NUCLEOTIDE SEQUENCE</scope>
    <source>
        <strain evidence="2">B1-8020</strain>
    </source>
</reference>
<evidence type="ECO:0000313" key="2">
    <source>
        <dbReference type="EMBL" id="MBO8473639.1"/>
    </source>
</evidence>
<evidence type="ECO:0000256" key="1">
    <source>
        <dbReference type="SAM" id="SignalP"/>
    </source>
</evidence>
<keyword evidence="1" id="KW-0732">Signal</keyword>
<dbReference type="EMBL" id="JADIMA010000085">
    <property type="protein sequence ID" value="MBO8473639.1"/>
    <property type="molecule type" value="Genomic_DNA"/>
</dbReference>
<protein>
    <recommendedName>
        <fullName evidence="4">Outer membrane protein beta-barrel domain-containing protein</fullName>
    </recommendedName>
</protein>
<feature type="signal peptide" evidence="1">
    <location>
        <begin position="1"/>
        <end position="22"/>
    </location>
</feature>
<proteinExistence type="predicted"/>
<organism evidence="2 3">
    <name type="scientific">Candidatus Merdivivens pullicola</name>
    <dbReference type="NCBI Taxonomy" id="2840872"/>
    <lineage>
        <taxon>Bacteria</taxon>
        <taxon>Pseudomonadati</taxon>
        <taxon>Bacteroidota</taxon>
        <taxon>Bacteroidia</taxon>
        <taxon>Bacteroidales</taxon>
        <taxon>Muribaculaceae</taxon>
        <taxon>Muribaculaceae incertae sedis</taxon>
        <taxon>Candidatus Merdivivens</taxon>
    </lineage>
</organism>
<gene>
    <name evidence="2" type="ORF">IAB81_08470</name>
</gene>
<sequence length="175" mass="19659">MKQIVVFFTLLLLAFGGNKALAQDKKDWGNIYVEAGISYSVGSHTGEGIFENLSVGYRIPESFAVVYLEWGGSDKETRLGYPMLHTGMVSFGYDVLRFKNASFAIEPRLGVGFATGGFGAQERVYRFAAEAGLMLRYEINWCYFGFHGKFVGMSSEWGKTSMYEFMTGFTWGIRF</sequence>
<accession>A0A9D9IIX2</accession>
<dbReference type="AlphaFoldDB" id="A0A9D9IIX2"/>
<name>A0A9D9IIX2_9BACT</name>
<evidence type="ECO:0008006" key="4">
    <source>
        <dbReference type="Google" id="ProtNLM"/>
    </source>
</evidence>